<organism evidence="1 2">
    <name type="scientific">Amycolatopsis xylanica</name>
    <dbReference type="NCBI Taxonomy" id="589385"/>
    <lineage>
        <taxon>Bacteria</taxon>
        <taxon>Bacillati</taxon>
        <taxon>Actinomycetota</taxon>
        <taxon>Actinomycetes</taxon>
        <taxon>Pseudonocardiales</taxon>
        <taxon>Pseudonocardiaceae</taxon>
        <taxon>Amycolatopsis</taxon>
    </lineage>
</organism>
<evidence type="ECO:0008006" key="3">
    <source>
        <dbReference type="Google" id="ProtNLM"/>
    </source>
</evidence>
<reference evidence="1 2" key="1">
    <citation type="submission" date="2016-10" db="EMBL/GenBank/DDBJ databases">
        <authorList>
            <person name="de Groot N.N."/>
        </authorList>
    </citation>
    <scope>NUCLEOTIDE SEQUENCE [LARGE SCALE GENOMIC DNA]</scope>
    <source>
        <strain evidence="1 2">CPCC 202699</strain>
    </source>
</reference>
<dbReference type="STRING" id="589385.SAMN05421504_10245"/>
<proteinExistence type="predicted"/>
<protein>
    <recommendedName>
        <fullName evidence="3">Gamma-glutamylcyclotransferase</fullName>
    </recommendedName>
</protein>
<evidence type="ECO:0000313" key="2">
    <source>
        <dbReference type="Proteomes" id="UP000199515"/>
    </source>
</evidence>
<sequence>MKLFTDAEYPADPYPGARPDHSFVHFDGAGHSLDTAPDGWRERQAVLAYGSNACPSKITWLREELGLQGPVVVVRARSVGLAAVWASGLRVRDGQRPTTLVAMPGVVEWHAVWFATPEQIEVLDVCEARGSRHHLSRLHTGTITLEDGTELDDVCAYVGATDVRFPLLVDGVPVRVAEVPQCEAVGLEGSPGTSHGIEITLL</sequence>
<gene>
    <name evidence="1" type="ORF">SAMN05421504_10245</name>
</gene>
<name>A0A1H2Y9N2_9PSEU</name>
<dbReference type="EMBL" id="FNON01000002">
    <property type="protein sequence ID" value="SDX01279.1"/>
    <property type="molecule type" value="Genomic_DNA"/>
</dbReference>
<accession>A0A1H2Y9N2</accession>
<dbReference type="AlphaFoldDB" id="A0A1H2Y9N2"/>
<dbReference type="Proteomes" id="UP000199515">
    <property type="component" value="Unassembled WGS sequence"/>
</dbReference>
<keyword evidence="2" id="KW-1185">Reference proteome</keyword>
<evidence type="ECO:0000313" key="1">
    <source>
        <dbReference type="EMBL" id="SDX01279.1"/>
    </source>
</evidence>